<dbReference type="Gene3D" id="3.90.25.10">
    <property type="entry name" value="UDP-galactose 4-epimerase, domain 1"/>
    <property type="match status" value="1"/>
</dbReference>
<dbReference type="CDD" id="cd05251">
    <property type="entry name" value="NmrA_like_SDR_a"/>
    <property type="match status" value="1"/>
</dbReference>
<dbReference type="InterPro" id="IPR051164">
    <property type="entry name" value="NmrA-like_oxidored"/>
</dbReference>
<dbReference type="Proteomes" id="UP000323454">
    <property type="component" value="Unassembled WGS sequence"/>
</dbReference>
<dbReference type="EMBL" id="VUOB01000001">
    <property type="protein sequence ID" value="KAA2266973.1"/>
    <property type="molecule type" value="Genomic_DNA"/>
</dbReference>
<comment type="similarity">
    <text evidence="1">Belongs to the NmrA-type oxidoreductase family.</text>
</comment>
<evidence type="ECO:0000256" key="2">
    <source>
        <dbReference type="ARBA" id="ARBA00022857"/>
    </source>
</evidence>
<reference evidence="4 5" key="2">
    <citation type="submission" date="2019-09" db="EMBL/GenBank/DDBJ databases">
        <authorList>
            <person name="Jin C."/>
        </authorList>
    </citation>
    <scope>NUCLEOTIDE SEQUENCE [LARGE SCALE GENOMIC DNA]</scope>
    <source>
        <strain evidence="4 5">AN110305</strain>
    </source>
</reference>
<dbReference type="SUPFAM" id="SSF51735">
    <property type="entry name" value="NAD(P)-binding Rossmann-fold domains"/>
    <property type="match status" value="1"/>
</dbReference>
<evidence type="ECO:0000259" key="3">
    <source>
        <dbReference type="Pfam" id="PF05368"/>
    </source>
</evidence>
<evidence type="ECO:0000256" key="1">
    <source>
        <dbReference type="ARBA" id="ARBA00006328"/>
    </source>
</evidence>
<keyword evidence="5" id="KW-1185">Reference proteome</keyword>
<dbReference type="InterPro" id="IPR036291">
    <property type="entry name" value="NAD(P)-bd_dom_sf"/>
</dbReference>
<protein>
    <submittedName>
        <fullName evidence="4">NmrA/HSCARG family protein</fullName>
    </submittedName>
</protein>
<dbReference type="AlphaFoldDB" id="A0A5B2XUH7"/>
<dbReference type="PANTHER" id="PTHR42748:SF7">
    <property type="entry name" value="NMRA LIKE REDOX SENSOR 1-RELATED"/>
    <property type="match status" value="1"/>
</dbReference>
<dbReference type="InterPro" id="IPR008030">
    <property type="entry name" value="NmrA-like"/>
</dbReference>
<dbReference type="Pfam" id="PF05368">
    <property type="entry name" value="NmrA"/>
    <property type="match status" value="1"/>
</dbReference>
<sequence length="302" mass="31751">MPSSQKTVLVTGATGQQGGAAARHLLAGGWHVRALVRDAHSAAATALNALGAELVVGDMADRATMDAAAEGAHGVFSVQRATDTPQDRSEITLGVNVADAARTVGAHLVYTSVAGAERDSGISHWETKWEIEKHIGTLGLPTTILRPVQFMENYASPRYGIGSGVLSGFFGPDHPSPLVAADDIGAFAALAFDDPDRFVGQAIELGSDTPTPRQVATAIRRATGRDIAFHQITLADIDQLVASGGYDADNFRAAHDFAAVKGGWRVDLPALRAMYPGLTTFDTWLERGGADRLRALFAAQPA</sequence>
<gene>
    <name evidence="4" type="ORF">F0L68_00070</name>
</gene>
<name>A0A5B2XUH7_9PSEU</name>
<evidence type="ECO:0000313" key="5">
    <source>
        <dbReference type="Proteomes" id="UP000323454"/>
    </source>
</evidence>
<accession>A0A5B2XUH7</accession>
<organism evidence="4 5">
    <name type="scientific">Solihabitans fulvus</name>
    <dbReference type="NCBI Taxonomy" id="1892852"/>
    <lineage>
        <taxon>Bacteria</taxon>
        <taxon>Bacillati</taxon>
        <taxon>Actinomycetota</taxon>
        <taxon>Actinomycetes</taxon>
        <taxon>Pseudonocardiales</taxon>
        <taxon>Pseudonocardiaceae</taxon>
        <taxon>Solihabitans</taxon>
    </lineage>
</organism>
<dbReference type="Gene3D" id="3.40.50.720">
    <property type="entry name" value="NAD(P)-binding Rossmann-like Domain"/>
    <property type="match status" value="1"/>
</dbReference>
<evidence type="ECO:0000313" key="4">
    <source>
        <dbReference type="EMBL" id="KAA2266973.1"/>
    </source>
</evidence>
<feature type="domain" description="NmrA-like" evidence="3">
    <location>
        <begin position="5"/>
        <end position="240"/>
    </location>
</feature>
<dbReference type="OrthoDB" id="319724at2"/>
<reference evidence="4 5" key="1">
    <citation type="submission" date="2019-09" db="EMBL/GenBank/DDBJ databases">
        <title>Goodfellowia gen. nov., a new genus of the Pseudonocardineae related to Actinoalloteichus, containing Goodfellowia coeruleoviolacea gen. nov., comb. nov. gen. nov., comb. nov.</title>
        <authorList>
            <person name="Labeda D."/>
        </authorList>
    </citation>
    <scope>NUCLEOTIDE SEQUENCE [LARGE SCALE GENOMIC DNA]</scope>
    <source>
        <strain evidence="4 5">AN110305</strain>
    </source>
</reference>
<dbReference type="RefSeq" id="WP_149847281.1">
    <property type="nucleotide sequence ID" value="NZ_VUOB01000001.1"/>
</dbReference>
<proteinExistence type="inferred from homology"/>
<keyword evidence="2" id="KW-0521">NADP</keyword>
<dbReference type="PANTHER" id="PTHR42748">
    <property type="entry name" value="NITROGEN METABOLITE REPRESSION PROTEIN NMRA FAMILY MEMBER"/>
    <property type="match status" value="1"/>
</dbReference>
<comment type="caution">
    <text evidence="4">The sequence shown here is derived from an EMBL/GenBank/DDBJ whole genome shotgun (WGS) entry which is preliminary data.</text>
</comment>